<dbReference type="Proteomes" id="UP000095286">
    <property type="component" value="Unplaced"/>
</dbReference>
<evidence type="ECO:0000313" key="1">
    <source>
        <dbReference type="Proteomes" id="UP000095286"/>
    </source>
</evidence>
<reference evidence="2" key="1">
    <citation type="submission" date="2016-11" db="UniProtKB">
        <authorList>
            <consortium name="WormBaseParasite"/>
        </authorList>
    </citation>
    <scope>IDENTIFICATION</scope>
    <source>
        <strain evidence="2">KR3021</strain>
    </source>
</reference>
<dbReference type="WBParaSite" id="RSKR_0000128600.1">
    <property type="protein sequence ID" value="RSKR_0000128600.1"/>
    <property type="gene ID" value="RSKR_0000128600"/>
</dbReference>
<organism evidence="1 2">
    <name type="scientific">Rhabditophanes sp. KR3021</name>
    <dbReference type="NCBI Taxonomy" id="114890"/>
    <lineage>
        <taxon>Eukaryota</taxon>
        <taxon>Metazoa</taxon>
        <taxon>Ecdysozoa</taxon>
        <taxon>Nematoda</taxon>
        <taxon>Chromadorea</taxon>
        <taxon>Rhabditida</taxon>
        <taxon>Tylenchina</taxon>
        <taxon>Panagrolaimomorpha</taxon>
        <taxon>Strongyloidoidea</taxon>
        <taxon>Alloionematidae</taxon>
        <taxon>Rhabditophanes</taxon>
    </lineage>
</organism>
<evidence type="ECO:0000313" key="2">
    <source>
        <dbReference type="WBParaSite" id="RSKR_0000128600.1"/>
    </source>
</evidence>
<sequence>MESKYLCIIVVCLKNSDYDEDDDSEEESLDLESSSSEWIEERDDRSETDFAIFTNLSTLSLCLDPDDEDDLNLSCLFDADEEDELMPDDFDEDDPLDLGGFCGKYTWFLASPFTIKSLLTPNSEHISLNTLSISAEDNI</sequence>
<proteinExistence type="predicted"/>
<name>A0AC35TJT6_9BILA</name>
<protein>
    <submittedName>
        <fullName evidence="2">MATH domain-containing protein</fullName>
    </submittedName>
</protein>
<accession>A0AC35TJT6</accession>